<proteinExistence type="inferred from homology"/>
<dbReference type="InterPro" id="IPR020846">
    <property type="entry name" value="MFS_dom"/>
</dbReference>
<keyword evidence="5 8" id="KW-1133">Transmembrane helix</keyword>
<keyword evidence="11" id="KW-1185">Reference proteome</keyword>
<gene>
    <name evidence="10" type="ORF">ALEPTO_LOCUS7485</name>
</gene>
<sequence length="526" mass="57431">MDISSENTIPDSNKANLPRYCLFVALVSVLTSFQNGWNTSVTNVPEHVIRVCANQSGNSSLPACLPANNLLWGFAVGSFALGGLIGGLSAGHLQTKFGRHRTLMVNNVNFILGALILGFSVRPSMFVIGRLLAGIGSGIGTVTVPTYLGEIATINARGFFGTINPLFSVSGIVATQVLGFLLEFYPGWRILLALNAVPALAQILLLPFCVESPRYLVSQHKIDEAKEALRRLRHGFSIDNEFNEIFEGQKEIEVEVAWAGQENKITMRKSLTFVELFKEKRPCRKITLICLGLSVLQQLSGINGIIYYSNEIFFNAFHEGAKYATVGIGVIILIVTIISLGQIDKIGRRFLLLTSEIGISVISIDISMLCNSPRTIIVEIDTHSSYNKIAVFFVASFSIGLGPIPSLIIVELAPTYSVSATASAAMGLNWFFNFLVGLAFPVLIGTLKSWTFLIFAIIASIGFILIYIFIPETKGRSIEAISREIRGDIIDLNSNDITSDNRKIGGIITIEVYSNLFTLGYEKIEA</sequence>
<feature type="transmembrane region" description="Helical" evidence="8">
    <location>
        <begin position="103"/>
        <end position="121"/>
    </location>
</feature>
<feature type="transmembrane region" description="Helical" evidence="8">
    <location>
        <begin position="450"/>
        <end position="470"/>
    </location>
</feature>
<comment type="similarity">
    <text evidence="2 7">Belongs to the major facilitator superfamily. Sugar transporter (TC 2.A.1.1) family.</text>
</comment>
<comment type="caution">
    <text evidence="10">The sequence shown here is derived from an EMBL/GenBank/DDBJ whole genome shotgun (WGS) entry which is preliminary data.</text>
</comment>
<accession>A0A9N9G993</accession>
<evidence type="ECO:0000259" key="9">
    <source>
        <dbReference type="PROSITE" id="PS50850"/>
    </source>
</evidence>
<dbReference type="OrthoDB" id="4540492at2759"/>
<evidence type="ECO:0000256" key="2">
    <source>
        <dbReference type="ARBA" id="ARBA00010992"/>
    </source>
</evidence>
<dbReference type="NCBIfam" id="TIGR00879">
    <property type="entry name" value="SP"/>
    <property type="match status" value="1"/>
</dbReference>
<evidence type="ECO:0000256" key="6">
    <source>
        <dbReference type="ARBA" id="ARBA00023136"/>
    </source>
</evidence>
<dbReference type="SUPFAM" id="SSF103473">
    <property type="entry name" value="MFS general substrate transporter"/>
    <property type="match status" value="1"/>
</dbReference>
<comment type="subcellular location">
    <subcellularLocation>
        <location evidence="1">Membrane</location>
        <topology evidence="1">Multi-pass membrane protein</topology>
    </subcellularLocation>
</comment>
<dbReference type="InterPro" id="IPR045263">
    <property type="entry name" value="GLUT"/>
</dbReference>
<evidence type="ECO:0000313" key="11">
    <source>
        <dbReference type="Proteomes" id="UP000789508"/>
    </source>
</evidence>
<dbReference type="GO" id="GO:0016020">
    <property type="term" value="C:membrane"/>
    <property type="evidence" value="ECO:0007669"/>
    <property type="project" value="UniProtKB-SubCell"/>
</dbReference>
<evidence type="ECO:0000313" key="10">
    <source>
        <dbReference type="EMBL" id="CAG8585978.1"/>
    </source>
</evidence>
<dbReference type="GO" id="GO:0015149">
    <property type="term" value="F:hexose transmembrane transporter activity"/>
    <property type="evidence" value="ECO:0007669"/>
    <property type="project" value="TreeGrafter"/>
</dbReference>
<feature type="domain" description="Major facilitator superfamily (MFS) profile" evidence="9">
    <location>
        <begin position="24"/>
        <end position="474"/>
    </location>
</feature>
<evidence type="ECO:0000256" key="7">
    <source>
        <dbReference type="RuleBase" id="RU003346"/>
    </source>
</evidence>
<reference evidence="10" key="1">
    <citation type="submission" date="2021-06" db="EMBL/GenBank/DDBJ databases">
        <authorList>
            <person name="Kallberg Y."/>
            <person name="Tangrot J."/>
            <person name="Rosling A."/>
        </authorList>
    </citation>
    <scope>NUCLEOTIDE SEQUENCE</scope>
    <source>
        <strain evidence="10">FL130A</strain>
    </source>
</reference>
<dbReference type="PROSITE" id="PS50850">
    <property type="entry name" value="MFS"/>
    <property type="match status" value="1"/>
</dbReference>
<dbReference type="InterPro" id="IPR005829">
    <property type="entry name" value="Sugar_transporter_CS"/>
</dbReference>
<evidence type="ECO:0000256" key="3">
    <source>
        <dbReference type="ARBA" id="ARBA00022448"/>
    </source>
</evidence>
<keyword evidence="3 7" id="KW-0813">Transport</keyword>
<dbReference type="Gene3D" id="1.20.1250.20">
    <property type="entry name" value="MFS general substrate transporter like domains"/>
    <property type="match status" value="1"/>
</dbReference>
<dbReference type="InterPro" id="IPR005828">
    <property type="entry name" value="MFS_sugar_transport-like"/>
</dbReference>
<dbReference type="PROSITE" id="PS00216">
    <property type="entry name" value="SUGAR_TRANSPORT_1"/>
    <property type="match status" value="1"/>
</dbReference>
<dbReference type="EMBL" id="CAJVPS010003290">
    <property type="protein sequence ID" value="CAG8585978.1"/>
    <property type="molecule type" value="Genomic_DNA"/>
</dbReference>
<evidence type="ECO:0000256" key="4">
    <source>
        <dbReference type="ARBA" id="ARBA00022692"/>
    </source>
</evidence>
<dbReference type="PROSITE" id="PS00217">
    <property type="entry name" value="SUGAR_TRANSPORT_2"/>
    <property type="match status" value="1"/>
</dbReference>
<dbReference type="InterPro" id="IPR003663">
    <property type="entry name" value="Sugar/inositol_transpt"/>
</dbReference>
<keyword evidence="4 8" id="KW-0812">Transmembrane</keyword>
<dbReference type="AlphaFoldDB" id="A0A9N9G993"/>
<protein>
    <submittedName>
        <fullName evidence="10">12702_t:CDS:1</fullName>
    </submittedName>
</protein>
<organism evidence="10 11">
    <name type="scientific">Ambispora leptoticha</name>
    <dbReference type="NCBI Taxonomy" id="144679"/>
    <lineage>
        <taxon>Eukaryota</taxon>
        <taxon>Fungi</taxon>
        <taxon>Fungi incertae sedis</taxon>
        <taxon>Mucoromycota</taxon>
        <taxon>Glomeromycotina</taxon>
        <taxon>Glomeromycetes</taxon>
        <taxon>Archaeosporales</taxon>
        <taxon>Ambisporaceae</taxon>
        <taxon>Ambispora</taxon>
    </lineage>
</organism>
<name>A0A9N9G993_9GLOM</name>
<dbReference type="PANTHER" id="PTHR23503">
    <property type="entry name" value="SOLUTE CARRIER FAMILY 2"/>
    <property type="match status" value="1"/>
</dbReference>
<feature type="transmembrane region" description="Helical" evidence="8">
    <location>
        <begin position="188"/>
        <end position="210"/>
    </location>
</feature>
<dbReference type="Proteomes" id="UP000789508">
    <property type="component" value="Unassembled WGS sequence"/>
</dbReference>
<feature type="transmembrane region" description="Helical" evidence="8">
    <location>
        <begin position="389"/>
        <end position="410"/>
    </location>
</feature>
<dbReference type="Pfam" id="PF00083">
    <property type="entry name" value="Sugar_tr"/>
    <property type="match status" value="1"/>
</dbReference>
<feature type="transmembrane region" description="Helical" evidence="8">
    <location>
        <begin position="70"/>
        <end position="91"/>
    </location>
</feature>
<dbReference type="InterPro" id="IPR036259">
    <property type="entry name" value="MFS_trans_sf"/>
</dbReference>
<evidence type="ECO:0000256" key="8">
    <source>
        <dbReference type="SAM" id="Phobius"/>
    </source>
</evidence>
<feature type="transmembrane region" description="Helical" evidence="8">
    <location>
        <begin position="320"/>
        <end position="338"/>
    </location>
</feature>
<evidence type="ECO:0000256" key="1">
    <source>
        <dbReference type="ARBA" id="ARBA00004141"/>
    </source>
</evidence>
<feature type="transmembrane region" description="Helical" evidence="8">
    <location>
        <begin position="20"/>
        <end position="37"/>
    </location>
</feature>
<feature type="transmembrane region" description="Helical" evidence="8">
    <location>
        <begin position="127"/>
        <end position="148"/>
    </location>
</feature>
<evidence type="ECO:0000256" key="5">
    <source>
        <dbReference type="ARBA" id="ARBA00022989"/>
    </source>
</evidence>
<feature type="transmembrane region" description="Helical" evidence="8">
    <location>
        <begin position="422"/>
        <end position="444"/>
    </location>
</feature>
<keyword evidence="6 8" id="KW-0472">Membrane</keyword>
<dbReference type="PRINTS" id="PR00171">
    <property type="entry name" value="SUGRTRNSPORT"/>
</dbReference>
<feature type="transmembrane region" description="Helical" evidence="8">
    <location>
        <begin position="160"/>
        <end position="182"/>
    </location>
</feature>
<feature type="transmembrane region" description="Helical" evidence="8">
    <location>
        <begin position="286"/>
        <end position="308"/>
    </location>
</feature>
<dbReference type="PANTHER" id="PTHR23503:SF8">
    <property type="entry name" value="FACILITATED GLUCOSE TRANSPORTER PROTEIN 1"/>
    <property type="match status" value="1"/>
</dbReference>